<protein>
    <recommendedName>
        <fullName evidence="4">Glycosyl hydrolase</fullName>
    </recommendedName>
</protein>
<dbReference type="InterPro" id="IPR015943">
    <property type="entry name" value="WD40/YVTN_repeat-like_dom_sf"/>
</dbReference>
<organism evidence="2 3">
    <name type="scientific">Salmonirosea aquatica</name>
    <dbReference type="NCBI Taxonomy" id="2654236"/>
    <lineage>
        <taxon>Bacteria</taxon>
        <taxon>Pseudomonadati</taxon>
        <taxon>Bacteroidota</taxon>
        <taxon>Cytophagia</taxon>
        <taxon>Cytophagales</taxon>
        <taxon>Spirosomataceae</taxon>
        <taxon>Salmonirosea</taxon>
    </lineage>
</organism>
<accession>A0A7C9FQZ7</accession>
<dbReference type="SUPFAM" id="SSF110296">
    <property type="entry name" value="Oligoxyloglucan reducing end-specific cellobiohydrolase"/>
    <property type="match status" value="1"/>
</dbReference>
<reference evidence="2 3" key="1">
    <citation type="submission" date="2019-10" db="EMBL/GenBank/DDBJ databases">
        <title>Draft Genome Sequence of Cytophagaceae sp. SJW1-29.</title>
        <authorList>
            <person name="Choi A."/>
        </authorList>
    </citation>
    <scope>NUCLEOTIDE SEQUENCE [LARGE SCALE GENOMIC DNA]</scope>
    <source>
        <strain evidence="2 3">SJW1-29</strain>
    </source>
</reference>
<dbReference type="EMBL" id="WHLY01000002">
    <property type="protein sequence ID" value="MPR35469.1"/>
    <property type="molecule type" value="Genomic_DNA"/>
</dbReference>
<gene>
    <name evidence="2" type="ORF">GBK04_19470</name>
</gene>
<dbReference type="AlphaFoldDB" id="A0A7C9FQZ7"/>
<name>A0A7C9FQZ7_9BACT</name>
<dbReference type="Proteomes" id="UP000479293">
    <property type="component" value="Unassembled WGS sequence"/>
</dbReference>
<evidence type="ECO:0000256" key="1">
    <source>
        <dbReference type="SAM" id="SignalP"/>
    </source>
</evidence>
<proteinExistence type="predicted"/>
<evidence type="ECO:0008006" key="4">
    <source>
        <dbReference type="Google" id="ProtNLM"/>
    </source>
</evidence>
<sequence>MNKTLRHYFIGSLLSWGLASTTLAQSLPIPVPGPSKNTQQKAQADERRKAFQTYLESDPDYQLLKAVPADRNEDQPELREKHEIVITMDPDTKRVPYEQLENSRQEIQGTLSQPQFNLSATVWTERGPNNIGGRTRAILFDPNDATKKKVWAGGVAGGLWFNNDITDANSSWQNVDDFWENLAISSLAYDPTNPQIMYAGTGEGYGNVDAVRGGGIWKTTDGGGTWNRLNSTIPTVGGVIRLSGVPSRMCRIL</sequence>
<dbReference type="Gene3D" id="2.130.10.10">
    <property type="entry name" value="YVTN repeat-like/Quinoprotein amine dehydrogenase"/>
    <property type="match status" value="1"/>
</dbReference>
<keyword evidence="3" id="KW-1185">Reference proteome</keyword>
<keyword evidence="1" id="KW-0732">Signal</keyword>
<feature type="signal peptide" evidence="1">
    <location>
        <begin position="1"/>
        <end position="24"/>
    </location>
</feature>
<comment type="caution">
    <text evidence="2">The sequence shown here is derived from an EMBL/GenBank/DDBJ whole genome shotgun (WGS) entry which is preliminary data.</text>
</comment>
<dbReference type="RefSeq" id="WP_152762551.1">
    <property type="nucleotide sequence ID" value="NZ_WHLY01000002.1"/>
</dbReference>
<evidence type="ECO:0000313" key="2">
    <source>
        <dbReference type="EMBL" id="MPR35469.1"/>
    </source>
</evidence>
<feature type="chain" id="PRO_5028981187" description="Glycosyl hydrolase" evidence="1">
    <location>
        <begin position="25"/>
        <end position="253"/>
    </location>
</feature>
<evidence type="ECO:0000313" key="3">
    <source>
        <dbReference type="Proteomes" id="UP000479293"/>
    </source>
</evidence>